<dbReference type="PANTHER" id="PTHR10790">
    <property type="entry name" value="TPR-DOMAIN CONTAINING PROTEIN"/>
    <property type="match status" value="1"/>
</dbReference>
<dbReference type="NCBIfam" id="TIGR03662">
    <property type="entry name" value="Chlor_Arch_YYY"/>
    <property type="match status" value="1"/>
</dbReference>
<dbReference type="RefSeq" id="WP_163485426.1">
    <property type="nucleotide sequence ID" value="NZ_CP048739.1"/>
</dbReference>
<proteinExistence type="predicted"/>
<evidence type="ECO:0000313" key="2">
    <source>
        <dbReference type="Proteomes" id="UP000465846"/>
    </source>
</evidence>
<protein>
    <recommendedName>
        <fullName evidence="3">Chlor_Arch_YYY domain-containing protein</fullName>
    </recommendedName>
</protein>
<gene>
    <name evidence="1" type="ORF">G3I44_02970</name>
</gene>
<dbReference type="GeneID" id="44078329"/>
<dbReference type="PANTHER" id="PTHR10790:SF51">
    <property type="entry name" value="TETRATRICOPEPTIDE REPEAT PROTEIN"/>
    <property type="match status" value="1"/>
</dbReference>
<dbReference type="InterPro" id="IPR018746">
    <property type="entry name" value="DUF2298"/>
</dbReference>
<dbReference type="EMBL" id="CP048739">
    <property type="protein sequence ID" value="QIB73334.1"/>
    <property type="molecule type" value="Genomic_DNA"/>
</dbReference>
<evidence type="ECO:0008006" key="3">
    <source>
        <dbReference type="Google" id="ProtNLM"/>
    </source>
</evidence>
<evidence type="ECO:0000313" key="1">
    <source>
        <dbReference type="EMBL" id="QIB73334.1"/>
    </source>
</evidence>
<sequence length="795" mass="84788">MEYALVLRWLVLYAALFAAGLPLVARLLPGTEGRGAGLSIPAATLVLTVPAYWIGQITFGLPALLAGVVALLVASALAAADHDALRAGRLELGIDIPRRALGDAAAVFGLSFAFLVVLRAFDPAVFPIAGEKFLDYGLLKSLQRAPTLPPEDMWFAGEPVKYYYGGHLVTTLFAWLTATPPRFAYNLALAGFYATLVTAVFELAATVGESHGLSRRVSGVLAAFFVGIASNLVTAGRLALTLLPSGLQRQVAEMVAARTDYSVTKLLQGVSSFHYWDASRVIPGTINEFPLFAWLNGDLHAHMTATPFLLLAAAIGYAYYRTPESDIRRRRLLLASLPVVAGWQAVNNTWSFPSVIALGTLALIFAPAAPWTLVPGLSVVGDRLAARSRLSEELTRVAAALVVTAAGAALTILVAAPFFFGTAVSGSERTVELLGPEMRSSFGGLLFVHGAFVVTFGAYLLSRLRVRRPAYLVAGLLTAGYVGLEIGLATFAVSIPLLVFGWVALRSDRPVGYETVLIIAGAGLVTLVELVYVNEQAGSGRMNTVFKTYMQVWVLWATAMGVAVPGLIRGVPTTAEVTSRVRDAAPSVATDGSGNQSWRRTAAIGFACLLVVSTSVYGVAAVGSHLESGPPGGTTLDATQFVETYHPKQDEAIDWLDEREGTPVILEAPGTKDYAGGVDKREDVMYDWNANPASSLTGLPSVAGWAHEIGYRGNEAYDERVADVDAMYTGNATTRAELFREYDVQYIWVGPSERTRYGDIAFDMRGVSDVHKSGSITVYEVSQKKLPAANASVAP</sequence>
<organism evidence="1 2">
    <name type="scientific">Halogeometricum borinquense</name>
    <dbReference type="NCBI Taxonomy" id="60847"/>
    <lineage>
        <taxon>Archaea</taxon>
        <taxon>Methanobacteriati</taxon>
        <taxon>Methanobacteriota</taxon>
        <taxon>Stenosarchaea group</taxon>
        <taxon>Halobacteria</taxon>
        <taxon>Halobacteriales</taxon>
        <taxon>Haloferacaceae</taxon>
        <taxon>Halogeometricum</taxon>
    </lineage>
</organism>
<dbReference type="Pfam" id="PF10060">
    <property type="entry name" value="DUF2298"/>
    <property type="match status" value="1"/>
</dbReference>
<dbReference type="Proteomes" id="UP000465846">
    <property type="component" value="Chromosome"/>
</dbReference>
<accession>A0A6C0UDA8</accession>
<name>A0A6C0UDA8_9EURY</name>
<dbReference type="AlphaFoldDB" id="A0A6C0UDA8"/>
<reference evidence="1 2" key="1">
    <citation type="submission" date="2020-02" db="EMBL/GenBank/DDBJ databases">
        <title>Whole genome sequence of Halogeometricum borinquense strain wsp4.</title>
        <authorList>
            <person name="Verma D.K."/>
            <person name="Gopal K."/>
            <person name="Prasad E.S."/>
        </authorList>
    </citation>
    <scope>NUCLEOTIDE SEQUENCE [LARGE SCALE GENOMIC DNA]</scope>
    <source>
        <strain evidence="2">wsp4</strain>
    </source>
</reference>